<dbReference type="CDD" id="cd08177">
    <property type="entry name" value="MAR"/>
    <property type="match status" value="1"/>
</dbReference>
<dbReference type="SUPFAM" id="SSF56796">
    <property type="entry name" value="Dehydroquinate synthase-like"/>
    <property type="match status" value="1"/>
</dbReference>
<organism evidence="6 7">
    <name type="scientific">Acidocella aminolytica 101 = DSM 11237</name>
    <dbReference type="NCBI Taxonomy" id="1120923"/>
    <lineage>
        <taxon>Bacteria</taxon>
        <taxon>Pseudomonadati</taxon>
        <taxon>Pseudomonadota</taxon>
        <taxon>Alphaproteobacteria</taxon>
        <taxon>Acetobacterales</taxon>
        <taxon>Acidocellaceae</taxon>
        <taxon>Acidocella</taxon>
    </lineage>
</organism>
<name>A0A0D6PIQ8_9PROT</name>
<keyword evidence="3" id="KW-0520">NAD</keyword>
<dbReference type="PANTHER" id="PTHR11496:SF102">
    <property type="entry name" value="ALCOHOL DEHYDROGENASE 4"/>
    <property type="match status" value="1"/>
</dbReference>
<evidence type="ECO:0000256" key="2">
    <source>
        <dbReference type="ARBA" id="ARBA00023002"/>
    </source>
</evidence>
<protein>
    <submittedName>
        <fullName evidence="6">Maleylacetate reductase</fullName>
    </submittedName>
</protein>
<evidence type="ECO:0000259" key="5">
    <source>
        <dbReference type="Pfam" id="PF25137"/>
    </source>
</evidence>
<reference evidence="6 7" key="1">
    <citation type="submission" date="2012-11" db="EMBL/GenBank/DDBJ databases">
        <title>Whole genome sequence of Acidocella aminolytica 101 = DSM 11237.</title>
        <authorList>
            <person name="Azuma Y."/>
            <person name="Higashiura N."/>
            <person name="Hirakawa H."/>
            <person name="Matsushita K."/>
        </authorList>
    </citation>
    <scope>NUCLEOTIDE SEQUENCE [LARGE SCALE GENOMIC DNA]</scope>
    <source>
        <strain evidence="7">101 / DSM 11237</strain>
    </source>
</reference>
<evidence type="ECO:0000256" key="1">
    <source>
        <dbReference type="ARBA" id="ARBA00007358"/>
    </source>
</evidence>
<dbReference type="AlphaFoldDB" id="A0A0D6PIQ8"/>
<sequence length="352" mass="37336">MIRSFCYDVNPSRIVFGRGAVTHVADEIARLGRKRALILATPFQKIEAARLAEQIGMAAAGIFAGAVMHTPVGVTKDALAAFINCDADCVVSFGGGSTIGLGKAIAWRNDVPQVVVATTYAGSEVTPILGETEDGLKTTKRDRRILPETVIYDPELTIGLPIAMSVVSGLNAMAHAVEALYAQDRNPISSLQAIEGIRALKIALPRIVESPTDIDARSCALYGSWLCGTVLGTVGMALHHKLCHTLGGSFDLPHAETHAVILPHSVAYNAKASAEELAPVVELFGSSAGGGLYDFAVSIGAPSALKDFGLTETDLEQATDLAVQNPYWNPRPIERSAIRMLLQNAWAGIRPQ</sequence>
<dbReference type="Pfam" id="PF25137">
    <property type="entry name" value="ADH_Fe_C"/>
    <property type="match status" value="1"/>
</dbReference>
<comment type="similarity">
    <text evidence="1">Belongs to the iron-containing alcohol dehydrogenase family.</text>
</comment>
<dbReference type="STRING" id="1120923.SAMN02746095_03184"/>
<dbReference type="RefSeq" id="WP_048880022.1">
    <property type="nucleotide sequence ID" value="NZ_BANC01000106.1"/>
</dbReference>
<accession>A0A0D6PIQ8</accession>
<comment type="caution">
    <text evidence="6">The sequence shown here is derived from an EMBL/GenBank/DDBJ whole genome shotgun (WGS) entry which is preliminary data.</text>
</comment>
<keyword evidence="2" id="KW-0560">Oxidoreductase</keyword>
<dbReference type="OrthoDB" id="3812122at2"/>
<dbReference type="PANTHER" id="PTHR11496">
    <property type="entry name" value="ALCOHOL DEHYDROGENASE"/>
    <property type="match status" value="1"/>
</dbReference>
<evidence type="ECO:0000313" key="7">
    <source>
        <dbReference type="Proteomes" id="UP000032668"/>
    </source>
</evidence>
<dbReference type="EMBL" id="BANC01000106">
    <property type="protein sequence ID" value="GAN81635.1"/>
    <property type="molecule type" value="Genomic_DNA"/>
</dbReference>
<dbReference type="Pfam" id="PF00465">
    <property type="entry name" value="Fe-ADH"/>
    <property type="match status" value="1"/>
</dbReference>
<dbReference type="GO" id="GO:0018506">
    <property type="term" value="F:maleylacetate reductase activity"/>
    <property type="evidence" value="ECO:0007669"/>
    <property type="project" value="InterPro"/>
</dbReference>
<keyword evidence="7" id="KW-1185">Reference proteome</keyword>
<gene>
    <name evidence="6" type="ORF">Aam_108_006</name>
</gene>
<feature type="domain" description="Alcohol dehydrogenase iron-type/glycerol dehydrogenase GldA" evidence="4">
    <location>
        <begin position="11"/>
        <end position="154"/>
    </location>
</feature>
<dbReference type="GO" id="GO:0004022">
    <property type="term" value="F:alcohol dehydrogenase (NAD+) activity"/>
    <property type="evidence" value="ECO:0007669"/>
    <property type="project" value="TreeGrafter"/>
</dbReference>
<dbReference type="Gene3D" id="1.20.1090.10">
    <property type="entry name" value="Dehydroquinate synthase-like - alpha domain"/>
    <property type="match status" value="1"/>
</dbReference>
<dbReference type="InterPro" id="IPR039697">
    <property type="entry name" value="Alcohol_dehydrogenase_Fe"/>
</dbReference>
<proteinExistence type="inferred from homology"/>
<feature type="domain" description="Fe-containing alcohol dehydrogenase-like C-terminal" evidence="5">
    <location>
        <begin position="166"/>
        <end position="346"/>
    </location>
</feature>
<evidence type="ECO:0000256" key="3">
    <source>
        <dbReference type="ARBA" id="ARBA00023027"/>
    </source>
</evidence>
<dbReference type="Proteomes" id="UP000032668">
    <property type="component" value="Unassembled WGS sequence"/>
</dbReference>
<dbReference type="GO" id="GO:0046872">
    <property type="term" value="F:metal ion binding"/>
    <property type="evidence" value="ECO:0007669"/>
    <property type="project" value="InterPro"/>
</dbReference>
<dbReference type="InterPro" id="IPR056798">
    <property type="entry name" value="ADH_Fe_C"/>
</dbReference>
<dbReference type="Gene3D" id="3.40.50.1970">
    <property type="match status" value="1"/>
</dbReference>
<dbReference type="InterPro" id="IPR001670">
    <property type="entry name" value="ADH_Fe/GldA"/>
</dbReference>
<dbReference type="InterPro" id="IPR034786">
    <property type="entry name" value="MAR"/>
</dbReference>
<evidence type="ECO:0000259" key="4">
    <source>
        <dbReference type="Pfam" id="PF00465"/>
    </source>
</evidence>
<evidence type="ECO:0000313" key="6">
    <source>
        <dbReference type="EMBL" id="GAN81635.1"/>
    </source>
</evidence>